<organism evidence="2 3">
    <name type="scientific">Discostella pseudostelligera</name>
    <dbReference type="NCBI Taxonomy" id="259834"/>
    <lineage>
        <taxon>Eukaryota</taxon>
        <taxon>Sar</taxon>
        <taxon>Stramenopiles</taxon>
        <taxon>Ochrophyta</taxon>
        <taxon>Bacillariophyta</taxon>
        <taxon>Coscinodiscophyceae</taxon>
        <taxon>Thalassiosirophycidae</taxon>
        <taxon>Stephanodiscales</taxon>
        <taxon>Stephanodiscaceae</taxon>
        <taxon>Discostella</taxon>
    </lineage>
</organism>
<dbReference type="InterPro" id="IPR011990">
    <property type="entry name" value="TPR-like_helical_dom_sf"/>
</dbReference>
<feature type="region of interest" description="Disordered" evidence="1">
    <location>
        <begin position="921"/>
        <end position="958"/>
    </location>
</feature>
<evidence type="ECO:0000256" key="1">
    <source>
        <dbReference type="SAM" id="MobiDB-lite"/>
    </source>
</evidence>
<gene>
    <name evidence="2" type="ORF">ACHAWU_009759</name>
</gene>
<feature type="compositionally biased region" description="Low complexity" evidence="1">
    <location>
        <begin position="519"/>
        <end position="528"/>
    </location>
</feature>
<feature type="region of interest" description="Disordered" evidence="1">
    <location>
        <begin position="852"/>
        <end position="906"/>
    </location>
</feature>
<protein>
    <recommendedName>
        <fullName evidence="4">Signal recognition particle subunit SRP72</fullName>
    </recommendedName>
</protein>
<keyword evidence="3" id="KW-1185">Reference proteome</keyword>
<dbReference type="Proteomes" id="UP001530293">
    <property type="component" value="Unassembled WGS sequence"/>
</dbReference>
<comment type="caution">
    <text evidence="2">The sequence shown here is derived from an EMBL/GenBank/DDBJ whole genome shotgun (WGS) entry which is preliminary data.</text>
</comment>
<feature type="compositionally biased region" description="Basic residues" evidence="1">
    <location>
        <begin position="509"/>
        <end position="518"/>
    </location>
</feature>
<dbReference type="PANTHER" id="PTHR14094:SF9">
    <property type="entry name" value="SIGNAL RECOGNITION PARTICLE SUBUNIT SRP72"/>
    <property type="match status" value="1"/>
</dbReference>
<reference evidence="2 3" key="1">
    <citation type="submission" date="2024-10" db="EMBL/GenBank/DDBJ databases">
        <title>Updated reference genomes for cyclostephanoid diatoms.</title>
        <authorList>
            <person name="Roberts W.R."/>
            <person name="Alverson A.J."/>
        </authorList>
    </citation>
    <scope>NUCLEOTIDE SEQUENCE [LARGE SCALE GENOMIC DNA]</scope>
    <source>
        <strain evidence="2 3">AJA232-27</strain>
    </source>
</reference>
<dbReference type="Gene3D" id="1.25.40.10">
    <property type="entry name" value="Tetratricopeptide repeat domain"/>
    <property type="match status" value="1"/>
</dbReference>
<sequence length="958" mass="103473">MAAATSPTMSSSSPSWQESISDLVSVISSNDDDVKTAGIIEKACIAIIERDDNAGDADLPEAVRASIATIYLRSLIKLGKYNAVVEYCEKRSKLQSTHQSEIEPNADGCTYNNAEEWAYSLYRLKNYDACRKLCFEASSTGHNSSRGLMHIRAQAHYRMGETIYADLVYRQLLLTDEDDSNSEETKDVDADEREDALSNALATCIANYTPGSNLPWLFSKKTPWLENVDTLKQLLSTYGAKSPTTTPSASTDAEDLLQNYDLAYNLGTYLLISSEMRSQSQLLEAKNLLEHAEASALTILDSSSASPSTEAEETDAIEKARQQQQQQLAEREANPIRANLALSKMLLGGTTNEMDALRTYLTLVTKAMSNKSKGGKKSAAAAAVEGNLLAIASNNLAALRDGKESLFDVLKRIPMTSSHSVSEDGQGDNIAKKGGKEKASATMVPLVGATPQQVRTALYNRALLYAKMGNVTSCLEALDVLRASMLVSYHGDESEKIKLINEEGSSSPKRAKGKKKKGSVVASTASSGEIEEKDVPTAKPASNVETVAWNALTKLLESEVYRKSESKDVSPNDILDDAIERLELMEEYHSQREDAGGVSSSECARVGVLPYTMSKLMLHKAIMNNPPQQSKEATQPLIEALESLPEIIKSCPGVTMSLASLYASSPENQVKNETVERTLSSLGNDSYAKLATAKFHIARSEYAAAATVLQEIADEEVGNDSDDTSLVMEAMALLAKALSYTDPQKAEEYSVYLQDAIEFRAKGDMEGGSELNGELLETMDIPRFAKKASDRSAGGVNDQGDGSSSKVRKMIAAIGGKGRSNLGERKKKNRESILRKRAKQREVYLSRLASEGLYDPNKTPLPTPDPERWIPKSQRSYNRRGGRGRGRFKSNIGAQGGGAGAGMEKEAAKLDVAARVAAKLRNSGDADDGGGKQPSTANIKVSSSGIARKGKGGKKSGK</sequence>
<evidence type="ECO:0008006" key="4">
    <source>
        <dbReference type="Google" id="ProtNLM"/>
    </source>
</evidence>
<proteinExistence type="predicted"/>
<dbReference type="PANTHER" id="PTHR14094">
    <property type="entry name" value="SIGNAL RECOGNITION PARTICLE 72"/>
    <property type="match status" value="1"/>
</dbReference>
<dbReference type="AlphaFoldDB" id="A0ABD3M7K6"/>
<dbReference type="InterPro" id="IPR026270">
    <property type="entry name" value="SRP72"/>
</dbReference>
<name>A0ABD3M7K6_9STRA</name>
<feature type="region of interest" description="Disordered" evidence="1">
    <location>
        <begin position="500"/>
        <end position="540"/>
    </location>
</feature>
<evidence type="ECO:0000313" key="3">
    <source>
        <dbReference type="Proteomes" id="UP001530293"/>
    </source>
</evidence>
<accession>A0ABD3M7K6</accession>
<dbReference type="EMBL" id="JALLBG020000199">
    <property type="protein sequence ID" value="KAL3759612.1"/>
    <property type="molecule type" value="Genomic_DNA"/>
</dbReference>
<evidence type="ECO:0000313" key="2">
    <source>
        <dbReference type="EMBL" id="KAL3759612.1"/>
    </source>
</evidence>
<feature type="region of interest" description="Disordered" evidence="1">
    <location>
        <begin position="417"/>
        <end position="436"/>
    </location>
</feature>
<feature type="region of interest" description="Disordered" evidence="1">
    <location>
        <begin position="786"/>
        <end position="837"/>
    </location>
</feature>
<feature type="compositionally biased region" description="Basic residues" evidence="1">
    <location>
        <begin position="948"/>
        <end position="958"/>
    </location>
</feature>
<feature type="compositionally biased region" description="Basic residues" evidence="1">
    <location>
        <begin position="877"/>
        <end position="888"/>
    </location>
</feature>